<name>A0ABV4V563_9BACL</name>
<keyword evidence="2" id="KW-1185">Reference proteome</keyword>
<comment type="caution">
    <text evidence="1">The sequence shown here is derived from an EMBL/GenBank/DDBJ whole genome shotgun (WGS) entry which is preliminary data.</text>
</comment>
<reference evidence="1 2" key="1">
    <citation type="submission" date="2024-09" db="EMBL/GenBank/DDBJ databases">
        <authorList>
            <person name="Makale K.P.P."/>
            <person name="Makhzoum A."/>
            <person name="Rantong G."/>
            <person name="Rahube T.O."/>
        </authorList>
    </citation>
    <scope>NUCLEOTIDE SEQUENCE [LARGE SCALE GENOMIC DNA]</scope>
    <source>
        <strain evidence="1 2">KM_D13</strain>
    </source>
</reference>
<dbReference type="EMBL" id="JBHDLN010000013">
    <property type="protein sequence ID" value="MFB0845222.1"/>
    <property type="molecule type" value="Genomic_DNA"/>
</dbReference>
<sequence length="156" mass="17764">MKISNNLVGSTGEYFVCGELGQRGILGLITPKNNPLYDIVATNEGGTHTVLLQVKTMASTNKQGWKLNKSICVKKNIENLFIVLVKLNGIGQPIDYFIYKYDDLAEIVERNYNRYMSVPKRDGSSKKDTDMRWHNIKDFTKADWDCLNHWDVLGFG</sequence>
<keyword evidence="1" id="KW-0456">Lyase</keyword>
<protein>
    <submittedName>
        <fullName evidence="1">Aspartate-ammonia lyase</fullName>
    </submittedName>
</protein>
<accession>A0ABV4V563</accession>
<evidence type="ECO:0000313" key="2">
    <source>
        <dbReference type="Proteomes" id="UP001575622"/>
    </source>
</evidence>
<gene>
    <name evidence="1" type="ORF">ACEU3E_23840</name>
</gene>
<dbReference type="Proteomes" id="UP001575622">
    <property type="component" value="Unassembled WGS sequence"/>
</dbReference>
<dbReference type="RefSeq" id="WP_373955374.1">
    <property type="nucleotide sequence ID" value="NZ_JBHDLN010000013.1"/>
</dbReference>
<evidence type="ECO:0000313" key="1">
    <source>
        <dbReference type="EMBL" id="MFB0845222.1"/>
    </source>
</evidence>
<proteinExistence type="predicted"/>
<dbReference type="GO" id="GO:0016829">
    <property type="term" value="F:lyase activity"/>
    <property type="evidence" value="ECO:0007669"/>
    <property type="project" value="UniProtKB-KW"/>
</dbReference>
<organism evidence="1 2">
    <name type="scientific">Paenibacillus oleatilyticus</name>
    <dbReference type="NCBI Taxonomy" id="2594886"/>
    <lineage>
        <taxon>Bacteria</taxon>
        <taxon>Bacillati</taxon>
        <taxon>Bacillota</taxon>
        <taxon>Bacilli</taxon>
        <taxon>Bacillales</taxon>
        <taxon>Paenibacillaceae</taxon>
        <taxon>Paenibacillus</taxon>
    </lineage>
</organism>